<dbReference type="SUPFAM" id="SSF53098">
    <property type="entry name" value="Ribonuclease H-like"/>
    <property type="match status" value="1"/>
</dbReference>
<dbReference type="PROSITE" id="PS50879">
    <property type="entry name" value="RNASE_H_1"/>
    <property type="match status" value="1"/>
</dbReference>
<dbReference type="InParanoid" id="A0A1U7ZB92"/>
<dbReference type="GeneID" id="104591315"/>
<name>A0A1U7ZB92_NELNU</name>
<protein>
    <submittedName>
        <fullName evidence="3">Uncharacterized protein LOC104591315</fullName>
    </submittedName>
</protein>
<organism evidence="2 3">
    <name type="scientific">Nelumbo nucifera</name>
    <name type="common">Sacred lotus</name>
    <dbReference type="NCBI Taxonomy" id="4432"/>
    <lineage>
        <taxon>Eukaryota</taxon>
        <taxon>Viridiplantae</taxon>
        <taxon>Streptophyta</taxon>
        <taxon>Embryophyta</taxon>
        <taxon>Tracheophyta</taxon>
        <taxon>Spermatophyta</taxon>
        <taxon>Magnoliopsida</taxon>
        <taxon>Proteales</taxon>
        <taxon>Nelumbonaceae</taxon>
        <taxon>Nelumbo</taxon>
    </lineage>
</organism>
<evidence type="ECO:0000313" key="2">
    <source>
        <dbReference type="Proteomes" id="UP000189703"/>
    </source>
</evidence>
<dbReference type="PANTHER" id="PTHR48475:SF2">
    <property type="entry name" value="RIBONUCLEASE H"/>
    <property type="match status" value="1"/>
</dbReference>
<dbReference type="Pfam" id="PF13456">
    <property type="entry name" value="RVT_3"/>
    <property type="match status" value="1"/>
</dbReference>
<reference evidence="3" key="1">
    <citation type="submission" date="2025-08" db="UniProtKB">
        <authorList>
            <consortium name="RefSeq"/>
        </authorList>
    </citation>
    <scope>IDENTIFICATION</scope>
</reference>
<sequence length="158" mass="17209">MFSTPAPEPTEPANVSEASTNAAPIPVRAVLTWDEEPWILHVDGSSNQRGSGAGLILYGPSEVKLEYALLFGFEASNNEAEYEALITGLNLAKEMGTKHLIMCSDSQQVVNQVNGDYETRDSTIAAYLTKAREILPGFNSCFIRQIQRSENAEVDALS</sequence>
<dbReference type="CDD" id="cd09279">
    <property type="entry name" value="RNase_HI_like"/>
    <property type="match status" value="1"/>
</dbReference>
<dbReference type="STRING" id="4432.A0A1U7ZB92"/>
<feature type="domain" description="RNase H type-1" evidence="1">
    <location>
        <begin position="34"/>
        <end position="158"/>
    </location>
</feature>
<dbReference type="Gene3D" id="3.30.420.10">
    <property type="entry name" value="Ribonuclease H-like superfamily/Ribonuclease H"/>
    <property type="match status" value="1"/>
</dbReference>
<gene>
    <name evidence="3" type="primary">LOC104591315</name>
</gene>
<dbReference type="KEGG" id="nnu:104591315"/>
<evidence type="ECO:0000313" key="3">
    <source>
        <dbReference type="RefSeq" id="XP_010248423.1"/>
    </source>
</evidence>
<dbReference type="AlphaFoldDB" id="A0A1U7ZB92"/>
<dbReference type="InterPro" id="IPR036397">
    <property type="entry name" value="RNaseH_sf"/>
</dbReference>
<dbReference type="OrthoDB" id="1934387at2759"/>
<dbReference type="PANTHER" id="PTHR48475">
    <property type="entry name" value="RIBONUCLEASE H"/>
    <property type="match status" value="1"/>
</dbReference>
<dbReference type="GO" id="GO:0004523">
    <property type="term" value="F:RNA-DNA hybrid ribonuclease activity"/>
    <property type="evidence" value="ECO:0007669"/>
    <property type="project" value="InterPro"/>
</dbReference>
<proteinExistence type="predicted"/>
<dbReference type="Proteomes" id="UP000189703">
    <property type="component" value="Unplaced"/>
</dbReference>
<dbReference type="OMA" id="WEENAHA"/>
<keyword evidence="2" id="KW-1185">Reference proteome</keyword>
<dbReference type="GO" id="GO:0003676">
    <property type="term" value="F:nucleic acid binding"/>
    <property type="evidence" value="ECO:0007669"/>
    <property type="project" value="InterPro"/>
</dbReference>
<dbReference type="InterPro" id="IPR012337">
    <property type="entry name" value="RNaseH-like_sf"/>
</dbReference>
<dbReference type="RefSeq" id="XP_010248423.1">
    <property type="nucleotide sequence ID" value="XM_010250121.1"/>
</dbReference>
<dbReference type="eggNOG" id="KOG0017">
    <property type="taxonomic scope" value="Eukaryota"/>
</dbReference>
<evidence type="ECO:0000259" key="1">
    <source>
        <dbReference type="PROSITE" id="PS50879"/>
    </source>
</evidence>
<accession>A0A1U7ZB92</accession>
<dbReference type="InterPro" id="IPR002156">
    <property type="entry name" value="RNaseH_domain"/>
</dbReference>